<dbReference type="Proteomes" id="UP000054314">
    <property type="component" value="Unassembled WGS sequence"/>
</dbReference>
<comment type="caution">
    <text evidence="2">The sequence shown here is derived from an EMBL/GenBank/DDBJ whole genome shotgun (WGS) entry which is preliminary data.</text>
</comment>
<evidence type="ECO:0000313" key="3">
    <source>
        <dbReference type="Proteomes" id="UP000054314"/>
    </source>
</evidence>
<dbReference type="EMBL" id="AXCZ01000093">
    <property type="protein sequence ID" value="KGM12597.1"/>
    <property type="molecule type" value="Genomic_DNA"/>
</dbReference>
<dbReference type="SUPFAM" id="SSF46785">
    <property type="entry name" value="Winged helix' DNA-binding domain"/>
    <property type="match status" value="1"/>
</dbReference>
<feature type="domain" description="HTH marR-type" evidence="1">
    <location>
        <begin position="43"/>
        <end position="145"/>
    </location>
</feature>
<organism evidence="2 3">
    <name type="scientific">Cellulomonas bogoriensis 69B4 = DSM 16987</name>
    <dbReference type="NCBI Taxonomy" id="1386082"/>
    <lineage>
        <taxon>Bacteria</taxon>
        <taxon>Bacillati</taxon>
        <taxon>Actinomycetota</taxon>
        <taxon>Actinomycetes</taxon>
        <taxon>Micrococcales</taxon>
        <taxon>Cellulomonadaceae</taxon>
        <taxon>Cellulomonas</taxon>
    </lineage>
</organism>
<evidence type="ECO:0000259" key="1">
    <source>
        <dbReference type="SMART" id="SM00347"/>
    </source>
</evidence>
<dbReference type="RefSeq" id="WP_198026024.1">
    <property type="nucleotide sequence ID" value="NZ_AXCZ01000093.1"/>
</dbReference>
<dbReference type="InterPro" id="IPR036388">
    <property type="entry name" value="WH-like_DNA-bd_sf"/>
</dbReference>
<keyword evidence="3" id="KW-1185">Reference proteome</keyword>
<protein>
    <submittedName>
        <fullName evidence="2">MarR family transcriptional regulator</fullName>
    </submittedName>
</protein>
<gene>
    <name evidence="2" type="ORF">N869_01630</name>
</gene>
<dbReference type="InterPro" id="IPR036390">
    <property type="entry name" value="WH_DNA-bd_sf"/>
</dbReference>
<accession>A0A0A0BY26</accession>
<name>A0A0A0BY26_9CELL</name>
<sequence>MADAEPTPDPQTAGSVWLTPRETATWQSYRRLKQLVDAAVAADLRRDSGISEPDYHVLSTLSETTGTDWRLRNLAERLMWTRSRLAHQLRRMEGRGLIARPDTPGPGGPGITLTEEGWRVIVDAAPHHVASVRRRFLDALDPEQQAAFATLAETVVEALQAQPDAASADD</sequence>
<dbReference type="SMART" id="SM00347">
    <property type="entry name" value="HTH_MARR"/>
    <property type="match status" value="1"/>
</dbReference>
<dbReference type="InterPro" id="IPR000835">
    <property type="entry name" value="HTH_MarR-typ"/>
</dbReference>
<dbReference type="Pfam" id="PF01047">
    <property type="entry name" value="MarR"/>
    <property type="match status" value="1"/>
</dbReference>
<dbReference type="GO" id="GO:0003700">
    <property type="term" value="F:DNA-binding transcription factor activity"/>
    <property type="evidence" value="ECO:0007669"/>
    <property type="project" value="InterPro"/>
</dbReference>
<evidence type="ECO:0000313" key="2">
    <source>
        <dbReference type="EMBL" id="KGM12597.1"/>
    </source>
</evidence>
<reference evidence="2 3" key="1">
    <citation type="submission" date="2013-08" db="EMBL/GenBank/DDBJ databases">
        <title>Genome sequencing of Cellulomonas bogoriensis 69B4.</title>
        <authorList>
            <person name="Chen F."/>
            <person name="Li Y."/>
            <person name="Wang G."/>
        </authorList>
    </citation>
    <scope>NUCLEOTIDE SEQUENCE [LARGE SCALE GENOMIC DNA]</scope>
    <source>
        <strain evidence="2 3">69B4</strain>
    </source>
</reference>
<proteinExistence type="predicted"/>
<dbReference type="Gene3D" id="1.10.10.10">
    <property type="entry name" value="Winged helix-like DNA-binding domain superfamily/Winged helix DNA-binding domain"/>
    <property type="match status" value="1"/>
</dbReference>
<dbReference type="AlphaFoldDB" id="A0A0A0BY26"/>